<accession>A0ABV7LUS7</accession>
<keyword evidence="4 8" id="KW-0547">Nucleotide-binding</keyword>
<feature type="binding site" evidence="8">
    <location>
        <position position="228"/>
    </location>
    <ligand>
        <name>ATP</name>
        <dbReference type="ChEBI" id="CHEBI:30616"/>
    </ligand>
</feature>
<evidence type="ECO:0000259" key="9">
    <source>
        <dbReference type="PROSITE" id="PS50862"/>
    </source>
</evidence>
<keyword evidence="7 8" id="KW-0030">Aminoacyl-tRNA synthetase</keyword>
<dbReference type="InterPro" id="IPR029351">
    <property type="entry name" value="GAD_dom"/>
</dbReference>
<dbReference type="CDD" id="cd00777">
    <property type="entry name" value="AspRS_core"/>
    <property type="match status" value="1"/>
</dbReference>
<dbReference type="PROSITE" id="PS50862">
    <property type="entry name" value="AA_TRNA_LIGASE_II"/>
    <property type="match status" value="1"/>
</dbReference>
<feature type="binding site" evidence="8">
    <location>
        <begin position="219"/>
        <end position="221"/>
    </location>
    <ligand>
        <name>ATP</name>
        <dbReference type="ChEBI" id="CHEBI:30616"/>
    </ligand>
</feature>
<evidence type="ECO:0000313" key="11">
    <source>
        <dbReference type="Proteomes" id="UP001595579"/>
    </source>
</evidence>
<feature type="binding site" evidence="8">
    <location>
        <position position="448"/>
    </location>
    <ligand>
        <name>L-aspartate</name>
        <dbReference type="ChEBI" id="CHEBI:29991"/>
    </ligand>
</feature>
<comment type="subcellular location">
    <subcellularLocation>
        <location evidence="8">Cytoplasm</location>
    </subcellularLocation>
</comment>
<feature type="binding site" evidence="8">
    <location>
        <begin position="533"/>
        <end position="536"/>
    </location>
    <ligand>
        <name>ATP</name>
        <dbReference type="ChEBI" id="CHEBI:30616"/>
    </ligand>
</feature>
<dbReference type="Gene3D" id="3.30.930.10">
    <property type="entry name" value="Bira Bifunctional Protein, Domain 2"/>
    <property type="match status" value="1"/>
</dbReference>
<evidence type="ECO:0000256" key="2">
    <source>
        <dbReference type="ARBA" id="ARBA00022490"/>
    </source>
</evidence>
<keyword evidence="2 8" id="KW-0963">Cytoplasm</keyword>
<reference evidence="11" key="1">
    <citation type="journal article" date="2019" name="Int. J. Syst. Evol. Microbiol.">
        <title>The Global Catalogue of Microorganisms (GCM) 10K type strain sequencing project: providing services to taxonomists for standard genome sequencing and annotation.</title>
        <authorList>
            <consortium name="The Broad Institute Genomics Platform"/>
            <consortium name="The Broad Institute Genome Sequencing Center for Infectious Disease"/>
            <person name="Wu L."/>
            <person name="Ma J."/>
        </authorList>
    </citation>
    <scope>NUCLEOTIDE SEQUENCE [LARGE SCALE GENOMIC DNA]</scope>
    <source>
        <strain evidence="11">CECT 7698</strain>
    </source>
</reference>
<dbReference type="InterPro" id="IPR006195">
    <property type="entry name" value="aa-tRNA-synth_II"/>
</dbReference>
<dbReference type="InterPro" id="IPR004365">
    <property type="entry name" value="NA-bd_OB_tRNA"/>
</dbReference>
<dbReference type="Gene3D" id="3.30.1360.30">
    <property type="entry name" value="GAD-like domain"/>
    <property type="match status" value="1"/>
</dbReference>
<dbReference type="HAMAP" id="MF_00044">
    <property type="entry name" value="Asp_tRNA_synth_type1"/>
    <property type="match status" value="1"/>
</dbReference>
<comment type="catalytic activity">
    <reaction evidence="8">
        <text>tRNA(Asx) + L-aspartate + ATP = L-aspartyl-tRNA(Asx) + AMP + diphosphate</text>
        <dbReference type="Rhea" id="RHEA:18349"/>
        <dbReference type="Rhea" id="RHEA-COMP:9710"/>
        <dbReference type="Rhea" id="RHEA-COMP:9711"/>
        <dbReference type="ChEBI" id="CHEBI:29991"/>
        <dbReference type="ChEBI" id="CHEBI:30616"/>
        <dbReference type="ChEBI" id="CHEBI:33019"/>
        <dbReference type="ChEBI" id="CHEBI:78442"/>
        <dbReference type="ChEBI" id="CHEBI:78516"/>
        <dbReference type="ChEBI" id="CHEBI:456215"/>
        <dbReference type="EC" id="6.1.1.23"/>
    </reaction>
</comment>
<keyword evidence="11" id="KW-1185">Reference proteome</keyword>
<keyword evidence="6 8" id="KW-0648">Protein biosynthesis</keyword>
<dbReference type="Gene3D" id="2.40.50.140">
    <property type="entry name" value="Nucleic acid-binding proteins"/>
    <property type="match status" value="1"/>
</dbReference>
<dbReference type="SUPFAM" id="SSF55261">
    <property type="entry name" value="GAD domain-like"/>
    <property type="match status" value="1"/>
</dbReference>
<feature type="site" description="Important for tRNA non-discrimination" evidence="8">
    <location>
        <position position="30"/>
    </location>
</feature>
<dbReference type="RefSeq" id="WP_386776112.1">
    <property type="nucleotide sequence ID" value="NZ_JBHRUG010000031.1"/>
</dbReference>
<dbReference type="GO" id="GO:0004815">
    <property type="term" value="F:aspartate-tRNA ligase activity"/>
    <property type="evidence" value="ECO:0007669"/>
    <property type="project" value="UniProtKB-EC"/>
</dbReference>
<feature type="binding site" evidence="8">
    <location>
        <position position="219"/>
    </location>
    <ligand>
        <name>L-aspartate</name>
        <dbReference type="ChEBI" id="CHEBI:29991"/>
    </ligand>
</feature>
<evidence type="ECO:0000256" key="7">
    <source>
        <dbReference type="ARBA" id="ARBA00023146"/>
    </source>
</evidence>
<dbReference type="InterPro" id="IPR004364">
    <property type="entry name" value="Aa-tRNA-synt_II"/>
</dbReference>
<evidence type="ECO:0000256" key="1">
    <source>
        <dbReference type="ARBA" id="ARBA00006303"/>
    </source>
</evidence>
<dbReference type="Pfam" id="PF00152">
    <property type="entry name" value="tRNA-synt_2"/>
    <property type="match status" value="1"/>
</dbReference>
<dbReference type="EC" id="6.1.1.23" evidence="8"/>
<feature type="domain" description="Aminoacyl-transfer RNA synthetases class-II family profile" evidence="9">
    <location>
        <begin position="140"/>
        <end position="554"/>
    </location>
</feature>
<dbReference type="SUPFAM" id="SSF50249">
    <property type="entry name" value="Nucleic acid-binding proteins"/>
    <property type="match status" value="1"/>
</dbReference>
<dbReference type="PRINTS" id="PR01042">
    <property type="entry name" value="TRNASYNTHASP"/>
</dbReference>
<dbReference type="Pfam" id="PF02938">
    <property type="entry name" value="GAD"/>
    <property type="match status" value="1"/>
</dbReference>
<dbReference type="NCBIfam" id="NF001750">
    <property type="entry name" value="PRK00476.1"/>
    <property type="match status" value="1"/>
</dbReference>
<feature type="binding site" evidence="8">
    <location>
        <position position="481"/>
    </location>
    <ligand>
        <name>ATP</name>
        <dbReference type="ChEBI" id="CHEBI:30616"/>
    </ligand>
</feature>
<evidence type="ECO:0000256" key="5">
    <source>
        <dbReference type="ARBA" id="ARBA00022840"/>
    </source>
</evidence>
<dbReference type="InterPro" id="IPR047089">
    <property type="entry name" value="Asp-tRNA-ligase_1_N"/>
</dbReference>
<feature type="binding site" evidence="8">
    <location>
        <position position="488"/>
    </location>
    <ligand>
        <name>L-aspartate</name>
        <dbReference type="ChEBI" id="CHEBI:29991"/>
    </ligand>
</feature>
<dbReference type="Proteomes" id="UP001595579">
    <property type="component" value="Unassembled WGS sequence"/>
</dbReference>
<sequence length="593" mass="66514">MRSHYCGQLNETLVDQQVTLCGWVHRRRDHGGVIFLDLRDRDGIAQVVVDPDTAEAFANADRARNEFVLRIQGRIRLRPEGTQNPNMPTGMIEVLAKDVEILNIAATPPFQLDEHGKVGEEVRLKYRYIDLRRPEMIDKLRLRSRISHSVRAFLESQGFLDIETPILTRATPEGARDYLVPSRTHAGSFFALPQSPQLFKQLLMVSGFDRYYQIAKCFRDEDLRADRQPEFTQIDLEASFVEEDDIMGITESMIRSLFRDVLEVELPDFPRMPYAEAMERYGSDKPDLRIPLELVGIDDLMKEVDFKVFSGPAQASDGRVAALKVSGGAKLSRKEIDDYTKFVGIYGAKGLAWIKVNERAKGLEGLQSPIVKFMENVVERLLDRVDARDGDIIFFGADKARVVNEALGALRVKLGEDLDLYTTEWAPLWVVDFPMFEDDGSARMQALHHPFTAPSCDVETLKANPIEALSRAYDMVLNGTELGGGSIRIHDQAMQRAVLEVLGIDESEANEKFGFLLEALKYGAPPHGGLAFGLDRLVMLMSGARTIREVIAFPKTQSAACLMTDAPGDVSGEQLKELNIRLRHKAKTETAGE</sequence>
<comment type="similarity">
    <text evidence="1 8">Belongs to the class-II aminoacyl-tRNA synthetase family. Type 1 subfamily.</text>
</comment>
<dbReference type="InterPro" id="IPR004115">
    <property type="entry name" value="GAD-like_sf"/>
</dbReference>
<feature type="site" description="Important for tRNA non-discrimination" evidence="8">
    <location>
        <position position="81"/>
    </location>
</feature>
<dbReference type="InterPro" id="IPR004524">
    <property type="entry name" value="Asp-tRNA-ligase_1"/>
</dbReference>
<dbReference type="PANTHER" id="PTHR22594:SF5">
    <property type="entry name" value="ASPARTATE--TRNA LIGASE, MITOCHONDRIAL"/>
    <property type="match status" value="1"/>
</dbReference>
<dbReference type="PANTHER" id="PTHR22594">
    <property type="entry name" value="ASPARTYL/LYSYL-TRNA SYNTHETASE"/>
    <property type="match status" value="1"/>
</dbReference>
<keyword evidence="3 8" id="KW-0436">Ligase</keyword>
<protein>
    <recommendedName>
        <fullName evidence="8">Aspartate--tRNA(Asp/Asn) ligase</fullName>
        <ecNumber evidence="8">6.1.1.23</ecNumber>
    </recommendedName>
    <alternativeName>
        <fullName evidence="8">Aspartyl-tRNA synthetase</fullName>
        <shortName evidence="8">AspRS</shortName>
    </alternativeName>
    <alternativeName>
        <fullName evidence="8">Non-discriminating aspartyl-tRNA synthetase</fullName>
        <shortName evidence="8">ND-AspRS</shortName>
    </alternativeName>
</protein>
<dbReference type="InterPro" id="IPR012340">
    <property type="entry name" value="NA-bd_OB-fold"/>
</dbReference>
<name>A0ABV7LUS7_9GAMM</name>
<feature type="binding site" evidence="8">
    <location>
        <position position="173"/>
    </location>
    <ligand>
        <name>L-aspartate</name>
        <dbReference type="ChEBI" id="CHEBI:29991"/>
    </ligand>
</feature>
<evidence type="ECO:0000256" key="4">
    <source>
        <dbReference type="ARBA" id="ARBA00022741"/>
    </source>
</evidence>
<dbReference type="NCBIfam" id="TIGR00459">
    <property type="entry name" value="aspS_bact"/>
    <property type="match status" value="1"/>
</dbReference>
<evidence type="ECO:0000313" key="10">
    <source>
        <dbReference type="EMBL" id="MFC3285340.1"/>
    </source>
</evidence>
<evidence type="ECO:0000256" key="8">
    <source>
        <dbReference type="HAMAP-Rule" id="MF_00044"/>
    </source>
</evidence>
<evidence type="ECO:0000256" key="6">
    <source>
        <dbReference type="ARBA" id="ARBA00022917"/>
    </source>
</evidence>
<dbReference type="Pfam" id="PF01336">
    <property type="entry name" value="tRNA_anti-codon"/>
    <property type="match status" value="1"/>
</dbReference>
<comment type="caution">
    <text evidence="10">The sequence shown here is derived from an EMBL/GenBank/DDBJ whole genome shotgun (WGS) entry which is preliminary data.</text>
</comment>
<gene>
    <name evidence="8 10" type="primary">aspS</name>
    <name evidence="10" type="ORF">ACFOEV_17210</name>
</gene>
<dbReference type="SUPFAM" id="SSF55681">
    <property type="entry name" value="Class II aaRS and biotin synthetases"/>
    <property type="match status" value="1"/>
</dbReference>
<comment type="subunit">
    <text evidence="8">Homodimer.</text>
</comment>
<keyword evidence="5 8" id="KW-0067">ATP-binding</keyword>
<dbReference type="InterPro" id="IPR045864">
    <property type="entry name" value="aa-tRNA-synth_II/BPL/LPL"/>
</dbReference>
<dbReference type="InterPro" id="IPR002312">
    <property type="entry name" value="Asp/Asn-tRNA-synth_IIb"/>
</dbReference>
<comment type="function">
    <text evidence="8">Aspartyl-tRNA synthetase with relaxed tRNA specificity since it is able to aspartylate not only its cognate tRNA(Asp) but also tRNA(Asn). Reaction proceeds in two steps: L-aspartate is first activated by ATP to form Asp-AMP and then transferred to the acceptor end of tRNA(Asp/Asn).</text>
</comment>
<feature type="region of interest" description="Aspartate" evidence="8">
    <location>
        <begin position="197"/>
        <end position="200"/>
    </location>
</feature>
<dbReference type="CDD" id="cd04317">
    <property type="entry name" value="EcAspRS_like_N"/>
    <property type="match status" value="1"/>
</dbReference>
<dbReference type="EMBL" id="JBHRUG010000031">
    <property type="protein sequence ID" value="MFC3285340.1"/>
    <property type="molecule type" value="Genomic_DNA"/>
</dbReference>
<organism evidence="10 11">
    <name type="scientific">Litchfieldella rifensis</name>
    <dbReference type="NCBI Taxonomy" id="762643"/>
    <lineage>
        <taxon>Bacteria</taxon>
        <taxon>Pseudomonadati</taxon>
        <taxon>Pseudomonadota</taxon>
        <taxon>Gammaproteobacteria</taxon>
        <taxon>Oceanospirillales</taxon>
        <taxon>Halomonadaceae</taxon>
        <taxon>Litchfieldella</taxon>
    </lineage>
</organism>
<dbReference type="InterPro" id="IPR047090">
    <property type="entry name" value="AspRS_core"/>
</dbReference>
<evidence type="ECO:0000256" key="3">
    <source>
        <dbReference type="ARBA" id="ARBA00022598"/>
    </source>
</evidence>
<proteinExistence type="inferred from homology"/>